<name>E3DMX1_HALPG</name>
<dbReference type="PATRIC" id="fig|572479.3.peg.1342"/>
<dbReference type="GO" id="GO:0016747">
    <property type="term" value="F:acyltransferase activity, transferring groups other than amino-acyl groups"/>
    <property type="evidence" value="ECO:0007669"/>
    <property type="project" value="InterPro"/>
</dbReference>
<dbReference type="eggNOG" id="COG2153">
    <property type="taxonomic scope" value="Bacteria"/>
</dbReference>
<dbReference type="RefSeq" id="WP_014553487.1">
    <property type="nucleotide sequence ID" value="NC_017455.1"/>
</dbReference>
<feature type="domain" description="N-acetyltransferase" evidence="1">
    <location>
        <begin position="6"/>
        <end position="147"/>
    </location>
</feature>
<protein>
    <submittedName>
        <fullName evidence="2">GCN5-related N-acetyltransferase</fullName>
    </submittedName>
</protein>
<reference evidence="2 3" key="2">
    <citation type="journal article" date="2011" name="Stand. Genomic Sci.">
        <title>Complete genome sequence of the extremely halophilic Halanaerobium praevalens type strain (GSL).</title>
        <authorList>
            <person name="Ivanova N."/>
            <person name="Sikorski J."/>
            <person name="Chertkov O."/>
            <person name="Nolan M."/>
            <person name="Lucas S."/>
            <person name="Hammon N."/>
            <person name="Deshpande S."/>
            <person name="Cheng J.F."/>
            <person name="Tapia R."/>
            <person name="Han C."/>
            <person name="Goodwin L."/>
            <person name="Pitluck S."/>
            <person name="Huntemann M."/>
            <person name="Liolios K."/>
            <person name="Pagani I."/>
            <person name="Mavromatis K."/>
            <person name="Ovchinikova G."/>
            <person name="Pati A."/>
            <person name="Chen A."/>
            <person name="Palaniappan K."/>
            <person name="Land M."/>
            <person name="Hauser L."/>
            <person name="Brambilla E.M."/>
            <person name="Kannan K.P."/>
            <person name="Rohde M."/>
            <person name="Tindall B.J."/>
            <person name="Goker M."/>
            <person name="Detter J.C."/>
            <person name="Woyke T."/>
            <person name="Bristow J."/>
            <person name="Eisen J.A."/>
            <person name="Markowitz V."/>
            <person name="Hugenholtz P."/>
            <person name="Kyrpides N.C."/>
            <person name="Klenk H.P."/>
            <person name="Lapidus A."/>
        </authorList>
    </citation>
    <scope>NUCLEOTIDE SEQUENCE [LARGE SCALE GENOMIC DNA]</scope>
    <source>
        <strain evidence="3">ATCC 33744 / DSM 2228 / GSL</strain>
    </source>
</reference>
<organism evidence="2 3">
    <name type="scientific">Halanaerobium praevalens (strain ATCC 33744 / DSM 2228 / GSL)</name>
    <dbReference type="NCBI Taxonomy" id="572479"/>
    <lineage>
        <taxon>Bacteria</taxon>
        <taxon>Bacillati</taxon>
        <taxon>Bacillota</taxon>
        <taxon>Clostridia</taxon>
        <taxon>Halanaerobiales</taxon>
        <taxon>Halanaerobiaceae</taxon>
        <taxon>Halanaerobium</taxon>
    </lineage>
</organism>
<dbReference type="InterPro" id="IPR000182">
    <property type="entry name" value="GNAT_dom"/>
</dbReference>
<evidence type="ECO:0000313" key="2">
    <source>
        <dbReference type="EMBL" id="ADO77460.1"/>
    </source>
</evidence>
<evidence type="ECO:0000313" key="3">
    <source>
        <dbReference type="Proteomes" id="UP000006866"/>
    </source>
</evidence>
<dbReference type="EMBL" id="CP002175">
    <property type="protein sequence ID" value="ADO77460.1"/>
    <property type="molecule type" value="Genomic_DNA"/>
</dbReference>
<dbReference type="OrthoDB" id="9796171at2"/>
<dbReference type="Proteomes" id="UP000006866">
    <property type="component" value="Chromosome"/>
</dbReference>
<dbReference type="Gene3D" id="3.40.630.30">
    <property type="match status" value="1"/>
</dbReference>
<dbReference type="STRING" id="572479.Hprae_1327"/>
<dbReference type="CDD" id="cd04301">
    <property type="entry name" value="NAT_SF"/>
    <property type="match status" value="1"/>
</dbReference>
<dbReference type="HOGENOM" id="CLU_056607_3_1_9"/>
<reference evidence="3" key="1">
    <citation type="submission" date="2010-10" db="EMBL/GenBank/DDBJ databases">
        <title>The complete genome of Halanaerobium praevalens DSM 2228.</title>
        <authorList>
            <consortium name="US DOE Joint Genome Institute (JGI-PGF)"/>
            <person name="Lucas S."/>
            <person name="Copeland A."/>
            <person name="Lapidus A."/>
            <person name="Glavina del Rio T."/>
            <person name="Dalin E."/>
            <person name="Tice H."/>
            <person name="Bruce D."/>
            <person name="Goodwin L."/>
            <person name="Pitluck S."/>
            <person name="Kyrpides N."/>
            <person name="Mavromatis K."/>
            <person name="Ivanova N."/>
            <person name="Ovchinnikova G."/>
            <person name="Chertkov O."/>
            <person name="Detter J.C."/>
            <person name="Han C."/>
            <person name="Larimer F."/>
            <person name="Land M."/>
            <person name="Hauser L."/>
            <person name="Markowitz V."/>
            <person name="Cheng J.-F."/>
            <person name="Hugenholtz P."/>
            <person name="Woyke T."/>
            <person name="Wu D."/>
            <person name="Tindall B."/>
            <person name="Pomrenke H.G."/>
            <person name="Brambilla E."/>
            <person name="Klenk H.-P."/>
            <person name="Eisen J.A."/>
        </authorList>
    </citation>
    <scope>NUCLEOTIDE SEQUENCE [LARGE SCALE GENOMIC DNA]</scope>
    <source>
        <strain evidence="3">ATCC 33744 / DSM 2228 / GSL</strain>
    </source>
</reference>
<dbReference type="PROSITE" id="PS51186">
    <property type="entry name" value="GNAT"/>
    <property type="match status" value="1"/>
</dbReference>
<evidence type="ECO:0000259" key="1">
    <source>
        <dbReference type="PROSITE" id="PS51186"/>
    </source>
</evidence>
<dbReference type="KEGG" id="hpk:Hprae_1327"/>
<keyword evidence="3" id="KW-1185">Reference proteome</keyword>
<accession>E3DMX1</accession>
<proteinExistence type="predicted"/>
<sequence length="147" mass="17227">MKLNIKEFAQLTTKELYQIIQARIEVFVIEQDCPYQDCDNKDQNSFHLFLVAQGEIAAYLRIIKPGFCYKEAAIGRVLVAKEYRREGLASKIMKAAIDFIDNNLKTKAIRLSAQEYILNFYQELGFEVVSDRYLEDEIPHFEMLYQL</sequence>
<gene>
    <name evidence="2" type="ordered locus">Hprae_1327</name>
</gene>
<dbReference type="Pfam" id="PF13673">
    <property type="entry name" value="Acetyltransf_10"/>
    <property type="match status" value="1"/>
</dbReference>
<dbReference type="SUPFAM" id="SSF55729">
    <property type="entry name" value="Acyl-CoA N-acyltransferases (Nat)"/>
    <property type="match status" value="1"/>
</dbReference>
<dbReference type="InterPro" id="IPR016181">
    <property type="entry name" value="Acyl_CoA_acyltransferase"/>
</dbReference>
<dbReference type="AlphaFoldDB" id="E3DMX1"/>